<proteinExistence type="predicted"/>
<gene>
    <name evidence="1" type="ORF">KPL78_16170</name>
</gene>
<evidence type="ECO:0000313" key="1">
    <source>
        <dbReference type="EMBL" id="MBW6399394.1"/>
    </source>
</evidence>
<sequence>MPTFAEAGVPGFVLRNSISLFAPQGTERETIAPLKHAFLALMNGPEMKA</sequence>
<dbReference type="Gene3D" id="3.40.190.150">
    <property type="entry name" value="Bordetella uptake gene, domain 1"/>
    <property type="match status" value="1"/>
</dbReference>
<evidence type="ECO:0000313" key="2">
    <source>
        <dbReference type="Proteomes" id="UP001196565"/>
    </source>
</evidence>
<organism evidence="1 2">
    <name type="scientific">Roseomonas alba</name>
    <dbReference type="NCBI Taxonomy" id="2846776"/>
    <lineage>
        <taxon>Bacteria</taxon>
        <taxon>Pseudomonadati</taxon>
        <taxon>Pseudomonadota</taxon>
        <taxon>Alphaproteobacteria</taxon>
        <taxon>Acetobacterales</taxon>
        <taxon>Roseomonadaceae</taxon>
        <taxon>Roseomonas</taxon>
    </lineage>
</organism>
<dbReference type="EMBL" id="JAHYBZ010000005">
    <property type="protein sequence ID" value="MBW6399394.1"/>
    <property type="molecule type" value="Genomic_DNA"/>
</dbReference>
<accession>A0ABS7ADZ7</accession>
<keyword evidence="2" id="KW-1185">Reference proteome</keyword>
<reference evidence="1 2" key="1">
    <citation type="submission" date="2021-07" db="EMBL/GenBank/DDBJ databases">
        <authorList>
            <person name="So Y."/>
        </authorList>
    </citation>
    <scope>NUCLEOTIDE SEQUENCE [LARGE SCALE GENOMIC DNA]</scope>
    <source>
        <strain evidence="1 2">HJA6</strain>
    </source>
</reference>
<dbReference type="Gene3D" id="3.40.190.10">
    <property type="entry name" value="Periplasmic binding protein-like II"/>
    <property type="match status" value="1"/>
</dbReference>
<dbReference type="InterPro" id="IPR042100">
    <property type="entry name" value="Bug_dom1"/>
</dbReference>
<name>A0ABS7ADZ7_9PROT</name>
<comment type="caution">
    <text evidence="1">The sequence shown here is derived from an EMBL/GenBank/DDBJ whole genome shotgun (WGS) entry which is preliminary data.</text>
</comment>
<dbReference type="RefSeq" id="WP_219763999.1">
    <property type="nucleotide sequence ID" value="NZ_JAHYBZ010000005.1"/>
</dbReference>
<protein>
    <submittedName>
        <fullName evidence="1">Uncharacterized protein</fullName>
    </submittedName>
</protein>
<dbReference type="Proteomes" id="UP001196565">
    <property type="component" value="Unassembled WGS sequence"/>
</dbReference>